<dbReference type="EMBL" id="JAYKXN010000006">
    <property type="protein sequence ID" value="KAK7279449.1"/>
    <property type="molecule type" value="Genomic_DNA"/>
</dbReference>
<sequence length="68" mass="8140">MKKRLRMAAVGSQHCHVAKHKRPNSRGSHHICYLETRFKALIWHESRVKIQVRFQFLRECCAVVLLLW</sequence>
<dbReference type="AlphaFoldDB" id="A0AAN9FN59"/>
<evidence type="ECO:0000313" key="2">
    <source>
        <dbReference type="Proteomes" id="UP001359559"/>
    </source>
</evidence>
<organism evidence="1 2">
    <name type="scientific">Clitoria ternatea</name>
    <name type="common">Butterfly pea</name>
    <dbReference type="NCBI Taxonomy" id="43366"/>
    <lineage>
        <taxon>Eukaryota</taxon>
        <taxon>Viridiplantae</taxon>
        <taxon>Streptophyta</taxon>
        <taxon>Embryophyta</taxon>
        <taxon>Tracheophyta</taxon>
        <taxon>Spermatophyta</taxon>
        <taxon>Magnoliopsida</taxon>
        <taxon>eudicotyledons</taxon>
        <taxon>Gunneridae</taxon>
        <taxon>Pentapetalae</taxon>
        <taxon>rosids</taxon>
        <taxon>fabids</taxon>
        <taxon>Fabales</taxon>
        <taxon>Fabaceae</taxon>
        <taxon>Papilionoideae</taxon>
        <taxon>50 kb inversion clade</taxon>
        <taxon>NPAAA clade</taxon>
        <taxon>indigoferoid/millettioid clade</taxon>
        <taxon>Phaseoleae</taxon>
        <taxon>Clitoria</taxon>
    </lineage>
</organism>
<dbReference type="Proteomes" id="UP001359559">
    <property type="component" value="Unassembled WGS sequence"/>
</dbReference>
<gene>
    <name evidence="1" type="ORF">RJT34_24502</name>
</gene>
<protein>
    <submittedName>
        <fullName evidence="1">Uncharacterized protein</fullName>
    </submittedName>
</protein>
<accession>A0AAN9FN59</accession>
<proteinExistence type="predicted"/>
<comment type="caution">
    <text evidence="1">The sequence shown here is derived from an EMBL/GenBank/DDBJ whole genome shotgun (WGS) entry which is preliminary data.</text>
</comment>
<name>A0AAN9FN59_CLITE</name>
<reference evidence="1 2" key="1">
    <citation type="submission" date="2024-01" db="EMBL/GenBank/DDBJ databases">
        <title>The genomes of 5 underutilized Papilionoideae crops provide insights into root nodulation and disease resistance.</title>
        <authorList>
            <person name="Yuan L."/>
        </authorList>
    </citation>
    <scope>NUCLEOTIDE SEQUENCE [LARGE SCALE GENOMIC DNA]</scope>
    <source>
        <strain evidence="1">LY-2023</strain>
        <tissue evidence="1">Leaf</tissue>
    </source>
</reference>
<evidence type="ECO:0000313" key="1">
    <source>
        <dbReference type="EMBL" id="KAK7279449.1"/>
    </source>
</evidence>
<keyword evidence="2" id="KW-1185">Reference proteome</keyword>